<dbReference type="EMBL" id="JAPTMU010000203">
    <property type="protein sequence ID" value="KAJ4920356.1"/>
    <property type="molecule type" value="Genomic_DNA"/>
</dbReference>
<dbReference type="InterPro" id="IPR040951">
    <property type="entry name" value="IL2RB_N1"/>
</dbReference>
<organism evidence="5 6">
    <name type="scientific">Pogonophryne albipinna</name>
    <dbReference type="NCBI Taxonomy" id="1090488"/>
    <lineage>
        <taxon>Eukaryota</taxon>
        <taxon>Metazoa</taxon>
        <taxon>Chordata</taxon>
        <taxon>Craniata</taxon>
        <taxon>Vertebrata</taxon>
        <taxon>Euteleostomi</taxon>
        <taxon>Actinopterygii</taxon>
        <taxon>Neopterygii</taxon>
        <taxon>Teleostei</taxon>
        <taxon>Neoteleostei</taxon>
        <taxon>Acanthomorphata</taxon>
        <taxon>Eupercaria</taxon>
        <taxon>Perciformes</taxon>
        <taxon>Notothenioidei</taxon>
        <taxon>Pogonophryne</taxon>
    </lineage>
</organism>
<protein>
    <recommendedName>
        <fullName evidence="4">Interleukin-2 receptor subunit beta N-terminal domain-containing protein</fullName>
    </recommendedName>
</protein>
<feature type="region of interest" description="Disordered" evidence="2">
    <location>
        <begin position="339"/>
        <end position="403"/>
    </location>
</feature>
<reference evidence="5" key="1">
    <citation type="submission" date="2022-11" db="EMBL/GenBank/DDBJ databases">
        <title>Chromosome-level genome of Pogonophryne albipinna.</title>
        <authorList>
            <person name="Jo E."/>
        </authorList>
    </citation>
    <scope>NUCLEOTIDE SEQUENCE</scope>
    <source>
        <strain evidence="5">SGF0006</strain>
        <tissue evidence="5">Muscle</tissue>
    </source>
</reference>
<keyword evidence="3" id="KW-1133">Transmembrane helix</keyword>
<feature type="compositionally biased region" description="Polar residues" evidence="2">
    <location>
        <begin position="339"/>
        <end position="350"/>
    </location>
</feature>
<dbReference type="InterPro" id="IPR003531">
    <property type="entry name" value="Hempt_rcpt_S_F1_CS"/>
</dbReference>
<accession>A0AAD6A8M7</accession>
<evidence type="ECO:0000313" key="5">
    <source>
        <dbReference type="EMBL" id="KAJ4920356.1"/>
    </source>
</evidence>
<evidence type="ECO:0000256" key="3">
    <source>
        <dbReference type="SAM" id="Phobius"/>
    </source>
</evidence>
<evidence type="ECO:0000313" key="6">
    <source>
        <dbReference type="Proteomes" id="UP001219934"/>
    </source>
</evidence>
<evidence type="ECO:0000259" key="4">
    <source>
        <dbReference type="Pfam" id="PF18707"/>
    </source>
</evidence>
<dbReference type="GO" id="GO:0004896">
    <property type="term" value="F:cytokine receptor activity"/>
    <property type="evidence" value="ECO:0007669"/>
    <property type="project" value="InterPro"/>
</dbReference>
<dbReference type="GO" id="GO:0016064">
    <property type="term" value="P:immunoglobulin mediated immune response"/>
    <property type="evidence" value="ECO:0007669"/>
    <property type="project" value="TreeGrafter"/>
</dbReference>
<dbReference type="InterPro" id="IPR013783">
    <property type="entry name" value="Ig-like_fold"/>
</dbReference>
<gene>
    <name evidence="5" type="ORF">JOQ06_026181</name>
</gene>
<feature type="domain" description="Interleukin-2 receptor subunit beta N-terminal" evidence="4">
    <location>
        <begin position="40"/>
        <end position="127"/>
    </location>
</feature>
<dbReference type="Proteomes" id="UP001219934">
    <property type="component" value="Unassembled WGS sequence"/>
</dbReference>
<feature type="compositionally biased region" description="Low complexity" evidence="2">
    <location>
        <begin position="533"/>
        <end position="552"/>
    </location>
</feature>
<dbReference type="AlphaFoldDB" id="A0AAD6A8M7"/>
<feature type="region of interest" description="Disordered" evidence="2">
    <location>
        <begin position="569"/>
        <end position="590"/>
    </location>
</feature>
<dbReference type="GO" id="GO:0009897">
    <property type="term" value="C:external side of plasma membrane"/>
    <property type="evidence" value="ECO:0007669"/>
    <property type="project" value="TreeGrafter"/>
</dbReference>
<comment type="caution">
    <text evidence="5">The sequence shown here is derived from an EMBL/GenBank/DDBJ whole genome shotgun (WGS) entry which is preliminary data.</text>
</comment>
<sequence>DEKKEEAVKGAFVKTLQTLDIINGEESETPSAGPASRSDSDITCSSDYNRTITCVWNSAYDHSGSVCTIDALNKDKPRRKSSKASCTLKPVEGRSTHMTCDMEFFRDENFQPYYIFSMNLTCNPGPANVTMCFQPEYHIKLNPPQRPHINFTTISWHPQVKKRHKITLFKCQLQWKQEKQSWSDPSVQKNTNTYPWKWEESGSAVELDDDWLIRGKRYEARVRVKSEETDQSSTWSGWSPTASWVSTVGRTEQPQPPSDLAWRVSGLFAVAAAIAVFLVIVRFKTDKTTWVYISRSSPHFLIASGELDSVEISSCVDAVLPCSQEEALMHTIRSKMTHKSTSSDFSNPNYSHLLPQTPPPPHMSSLTAGNLPQCVSDDPSGPVGSQISEKETDEDRGKKEEEEIHQLFSKGSEAMLLVSDYERVEELKGERGRLQSLDSGVGSGGEEVSQESMEEVSQESMEEESITVEEEREEGRKEKEEREEVKEKEEREKEEERVEFHKMFGGGGIQVCSGYKKVHPVEEEEEEEETENLLLSPPSSCSSPSLPSLPSLGFSEDLKPDLLERMSLMSRSRSVAHSGDGYMPRRQEQS</sequence>
<feature type="compositionally biased region" description="Basic and acidic residues" evidence="2">
    <location>
        <begin position="473"/>
        <end position="502"/>
    </location>
</feature>
<feature type="compositionally biased region" description="Basic and acidic residues" evidence="2">
    <location>
        <begin position="388"/>
        <end position="403"/>
    </location>
</feature>
<evidence type="ECO:0000256" key="2">
    <source>
        <dbReference type="SAM" id="MobiDB-lite"/>
    </source>
</evidence>
<feature type="region of interest" description="Disordered" evidence="2">
    <location>
        <begin position="429"/>
        <end position="556"/>
    </location>
</feature>
<dbReference type="PANTHER" id="PTHR23037:SF22">
    <property type="entry name" value="CYTOKINE RECEPTOR COMMON SUBUNIT BETA"/>
    <property type="match status" value="1"/>
</dbReference>
<dbReference type="PROSITE" id="PS01355">
    <property type="entry name" value="HEMATOPO_REC_S_F1"/>
    <property type="match status" value="1"/>
</dbReference>
<feature type="compositionally biased region" description="Acidic residues" evidence="2">
    <location>
        <begin position="522"/>
        <end position="531"/>
    </location>
</feature>
<dbReference type="Pfam" id="PF18707">
    <property type="entry name" value="IL2RB_N1"/>
    <property type="match status" value="1"/>
</dbReference>
<feature type="compositionally biased region" description="Acidic residues" evidence="2">
    <location>
        <begin position="448"/>
        <end position="472"/>
    </location>
</feature>
<proteinExistence type="predicted"/>
<keyword evidence="1" id="KW-1015">Disulfide bond</keyword>
<feature type="transmembrane region" description="Helical" evidence="3">
    <location>
        <begin position="260"/>
        <end position="281"/>
    </location>
</feature>
<keyword evidence="3" id="KW-0812">Transmembrane</keyword>
<name>A0AAD6A8M7_9TELE</name>
<keyword evidence="6" id="KW-1185">Reference proteome</keyword>
<dbReference type="PANTHER" id="PTHR23037">
    <property type="entry name" value="CYTOKINE RECEPTOR"/>
    <property type="match status" value="1"/>
</dbReference>
<dbReference type="Gene3D" id="2.60.40.10">
    <property type="entry name" value="Immunoglobulins"/>
    <property type="match status" value="2"/>
</dbReference>
<feature type="non-terminal residue" evidence="5">
    <location>
        <position position="1"/>
    </location>
</feature>
<keyword evidence="3" id="KW-0472">Membrane</keyword>
<evidence type="ECO:0000256" key="1">
    <source>
        <dbReference type="ARBA" id="ARBA00023157"/>
    </source>
</evidence>